<proteinExistence type="predicted"/>
<evidence type="ECO:0000313" key="1">
    <source>
        <dbReference type="EMBL" id="GGG27756.1"/>
    </source>
</evidence>
<dbReference type="Gene3D" id="1.25.40.10">
    <property type="entry name" value="Tetratricopeptide repeat domain"/>
    <property type="match status" value="1"/>
</dbReference>
<reference evidence="1" key="1">
    <citation type="journal article" date="2014" name="Int. J. Syst. Evol. Microbiol.">
        <title>Complete genome sequence of Corynebacterium casei LMG S-19264T (=DSM 44701T), isolated from a smear-ripened cheese.</title>
        <authorList>
            <consortium name="US DOE Joint Genome Institute (JGI-PGF)"/>
            <person name="Walter F."/>
            <person name="Albersmeier A."/>
            <person name="Kalinowski J."/>
            <person name="Ruckert C."/>
        </authorList>
    </citation>
    <scope>NUCLEOTIDE SEQUENCE</scope>
    <source>
        <strain evidence="1">CGMCC 1.15760</strain>
    </source>
</reference>
<evidence type="ECO:0008006" key="3">
    <source>
        <dbReference type="Google" id="ProtNLM"/>
    </source>
</evidence>
<organism evidence="1 2">
    <name type="scientific">Lysinibacillus alkalisoli</name>
    <dbReference type="NCBI Taxonomy" id="1911548"/>
    <lineage>
        <taxon>Bacteria</taxon>
        <taxon>Bacillati</taxon>
        <taxon>Bacillota</taxon>
        <taxon>Bacilli</taxon>
        <taxon>Bacillales</taxon>
        <taxon>Bacillaceae</taxon>
        <taxon>Lysinibacillus</taxon>
    </lineage>
</organism>
<keyword evidence="2" id="KW-1185">Reference proteome</keyword>
<dbReference type="InterPro" id="IPR019734">
    <property type="entry name" value="TPR_rpt"/>
</dbReference>
<dbReference type="RefSeq" id="WP_188615193.1">
    <property type="nucleotide sequence ID" value="NZ_BMJT01000007.1"/>
</dbReference>
<protein>
    <recommendedName>
        <fullName evidence="3">Tetratricopeptide repeat protein</fullName>
    </recommendedName>
</protein>
<accession>A0A917LIR8</accession>
<reference evidence="1" key="2">
    <citation type="submission" date="2020-09" db="EMBL/GenBank/DDBJ databases">
        <authorList>
            <person name="Sun Q."/>
            <person name="Zhou Y."/>
        </authorList>
    </citation>
    <scope>NUCLEOTIDE SEQUENCE</scope>
    <source>
        <strain evidence="1">CGMCC 1.15760</strain>
    </source>
</reference>
<evidence type="ECO:0000313" key="2">
    <source>
        <dbReference type="Proteomes" id="UP000616608"/>
    </source>
</evidence>
<dbReference type="SUPFAM" id="SSF48452">
    <property type="entry name" value="TPR-like"/>
    <property type="match status" value="1"/>
</dbReference>
<dbReference type="AlphaFoldDB" id="A0A917LIR8"/>
<name>A0A917LIR8_9BACI</name>
<gene>
    <name evidence="1" type="ORF">GCM10007425_22920</name>
</gene>
<dbReference type="Pfam" id="PF13181">
    <property type="entry name" value="TPR_8"/>
    <property type="match status" value="1"/>
</dbReference>
<dbReference type="InterPro" id="IPR011990">
    <property type="entry name" value="TPR-like_helical_dom_sf"/>
</dbReference>
<dbReference type="Proteomes" id="UP000616608">
    <property type="component" value="Unassembled WGS sequence"/>
</dbReference>
<sequence>MVTLEAVTKTIYFDHNNYLREQTRDPQNVQRYILTLKTEDYLTLSLKAYLYRILNQPKEAIRLFKLVIPHTDASNYGLTLLRLGEAYKYDNEHAKALLKFEEAYEDLAEEHYDFYYQHKAKCLWELGKLEEARKLFLKAQYLRKQKRDTKLIRSTTQAIRLIEQSLMCQNSDN</sequence>
<dbReference type="EMBL" id="BMJT01000007">
    <property type="protein sequence ID" value="GGG27756.1"/>
    <property type="molecule type" value="Genomic_DNA"/>
</dbReference>
<comment type="caution">
    <text evidence="1">The sequence shown here is derived from an EMBL/GenBank/DDBJ whole genome shotgun (WGS) entry which is preliminary data.</text>
</comment>